<dbReference type="PANTHER" id="PTHR45708:SF49">
    <property type="entry name" value="ENDOCHITINASE"/>
    <property type="match status" value="1"/>
</dbReference>
<dbReference type="SMART" id="SM00236">
    <property type="entry name" value="fCBD"/>
    <property type="match status" value="1"/>
</dbReference>
<evidence type="ECO:0000256" key="7">
    <source>
        <dbReference type="ARBA" id="ARBA00023295"/>
    </source>
</evidence>
<dbReference type="PROSITE" id="PS01095">
    <property type="entry name" value="GH18_1"/>
    <property type="match status" value="1"/>
</dbReference>
<evidence type="ECO:0000256" key="4">
    <source>
        <dbReference type="ARBA" id="ARBA00022801"/>
    </source>
</evidence>
<dbReference type="PROSITE" id="PS51164">
    <property type="entry name" value="CBM1_2"/>
    <property type="match status" value="1"/>
</dbReference>
<dbReference type="GO" id="GO:0030248">
    <property type="term" value="F:cellulose binding"/>
    <property type="evidence" value="ECO:0007669"/>
    <property type="project" value="InterPro"/>
</dbReference>
<dbReference type="HOGENOM" id="CLU_431585_0_0_1"/>
<dbReference type="GO" id="GO:0004568">
    <property type="term" value="F:chitinase activity"/>
    <property type="evidence" value="ECO:0000318"/>
    <property type="project" value="GO_Central"/>
</dbReference>
<dbReference type="AlphaFoldDB" id="A7F0U3"/>
<dbReference type="InParanoid" id="A7F0U3"/>
<dbReference type="Proteomes" id="UP000001312">
    <property type="component" value="Unassembled WGS sequence"/>
</dbReference>
<dbReference type="InterPro" id="IPR050542">
    <property type="entry name" value="Glycosyl_Hydrlase18_Chitinase"/>
</dbReference>
<reference evidence="13" key="1">
    <citation type="journal article" date="2011" name="PLoS Genet.">
        <title>Genomic analysis of the necrotrophic fungal pathogens Sclerotinia sclerotiorum and Botrytis cinerea.</title>
        <authorList>
            <person name="Amselem J."/>
            <person name="Cuomo C.A."/>
            <person name="van Kan J.A."/>
            <person name="Viaud M."/>
            <person name="Benito E.P."/>
            <person name="Couloux A."/>
            <person name="Coutinho P.M."/>
            <person name="de Vries R.P."/>
            <person name="Dyer P.S."/>
            <person name="Fillinger S."/>
            <person name="Fournier E."/>
            <person name="Gout L."/>
            <person name="Hahn M."/>
            <person name="Kohn L."/>
            <person name="Lapalu N."/>
            <person name="Plummer K.M."/>
            <person name="Pradier J.M."/>
            <person name="Quevillon E."/>
            <person name="Sharon A."/>
            <person name="Simon A."/>
            <person name="ten Have A."/>
            <person name="Tudzynski B."/>
            <person name="Tudzynski P."/>
            <person name="Wincker P."/>
            <person name="Andrew M."/>
            <person name="Anthouard V."/>
            <person name="Beever R.E."/>
            <person name="Beffa R."/>
            <person name="Benoit I."/>
            <person name="Bouzid O."/>
            <person name="Brault B."/>
            <person name="Chen Z."/>
            <person name="Choquer M."/>
            <person name="Collemare J."/>
            <person name="Cotton P."/>
            <person name="Danchin E.G."/>
            <person name="Da Silva C."/>
            <person name="Gautier A."/>
            <person name="Giraud C."/>
            <person name="Giraud T."/>
            <person name="Gonzalez C."/>
            <person name="Grossetete S."/>
            <person name="Guldener U."/>
            <person name="Henrissat B."/>
            <person name="Howlett B.J."/>
            <person name="Kodira C."/>
            <person name="Kretschmer M."/>
            <person name="Lappartient A."/>
            <person name="Leroch M."/>
            <person name="Levis C."/>
            <person name="Mauceli E."/>
            <person name="Neuveglise C."/>
            <person name="Oeser B."/>
            <person name="Pearson M."/>
            <person name="Poulain J."/>
            <person name="Poussereau N."/>
            <person name="Quesneville H."/>
            <person name="Rascle C."/>
            <person name="Schumacher J."/>
            <person name="Segurens B."/>
            <person name="Sexton A."/>
            <person name="Silva E."/>
            <person name="Sirven C."/>
            <person name="Soanes D.M."/>
            <person name="Talbot N.J."/>
            <person name="Templeton M."/>
            <person name="Yandava C."/>
            <person name="Yarden O."/>
            <person name="Zeng Q."/>
            <person name="Rollins J.A."/>
            <person name="Lebrun M.H."/>
            <person name="Dickman M."/>
        </authorList>
    </citation>
    <scope>NUCLEOTIDE SEQUENCE [LARGE SCALE GENOMIC DNA]</scope>
    <source>
        <strain evidence="13">ATCC 18683 / 1980 / Ss-1</strain>
    </source>
</reference>
<keyword evidence="7 9" id="KW-0326">Glycosidase</keyword>
<dbReference type="InterPro" id="IPR001223">
    <property type="entry name" value="Glyco_hydro18_cat"/>
</dbReference>
<dbReference type="EC" id="3.2.1.14" evidence="2"/>
<dbReference type="EMBL" id="CH476637">
    <property type="protein sequence ID" value="EDN95335.1"/>
    <property type="molecule type" value="Genomic_DNA"/>
</dbReference>
<keyword evidence="3" id="KW-0732">Signal</keyword>
<dbReference type="FunCoup" id="A7F0U3">
    <property type="interactions" value="145"/>
</dbReference>
<gene>
    <name evidence="12" type="ORF">SS1G_11212</name>
</gene>
<evidence type="ECO:0000256" key="3">
    <source>
        <dbReference type="ARBA" id="ARBA00022729"/>
    </source>
</evidence>
<dbReference type="Gene3D" id="3.20.20.80">
    <property type="entry name" value="Glycosidases"/>
    <property type="match status" value="1"/>
</dbReference>
<dbReference type="InterPro" id="IPR001579">
    <property type="entry name" value="Glyco_hydro_18_chit_AS"/>
</dbReference>
<proteinExistence type="predicted"/>
<evidence type="ECO:0000313" key="12">
    <source>
        <dbReference type="EMBL" id="EDN95335.1"/>
    </source>
</evidence>
<evidence type="ECO:0000259" key="10">
    <source>
        <dbReference type="PROSITE" id="PS51164"/>
    </source>
</evidence>
<dbReference type="GO" id="GO:0006032">
    <property type="term" value="P:chitin catabolic process"/>
    <property type="evidence" value="ECO:0007669"/>
    <property type="project" value="UniProtKB-KW"/>
</dbReference>
<dbReference type="InterPro" id="IPR000254">
    <property type="entry name" value="CBD"/>
</dbReference>
<dbReference type="PANTHER" id="PTHR45708">
    <property type="entry name" value="ENDOCHITINASE"/>
    <property type="match status" value="1"/>
</dbReference>
<dbReference type="RefSeq" id="XP_001587970.1">
    <property type="nucleotide sequence ID" value="XM_001587920.1"/>
</dbReference>
<dbReference type="GO" id="GO:0005576">
    <property type="term" value="C:extracellular region"/>
    <property type="evidence" value="ECO:0000318"/>
    <property type="project" value="GO_Central"/>
</dbReference>
<dbReference type="eggNOG" id="KOG4701">
    <property type="taxonomic scope" value="Eukaryota"/>
</dbReference>
<feature type="domain" description="GH18" evidence="11">
    <location>
        <begin position="1"/>
        <end position="284"/>
    </location>
</feature>
<dbReference type="InterPro" id="IPR035971">
    <property type="entry name" value="CBD_sf"/>
</dbReference>
<keyword evidence="6" id="KW-0119">Carbohydrate metabolism</keyword>
<organism evidence="12 13">
    <name type="scientific">Sclerotinia sclerotiorum (strain ATCC 18683 / 1980 / Ss-1)</name>
    <name type="common">White mold</name>
    <name type="synonym">Whetzelinia sclerotiorum</name>
    <dbReference type="NCBI Taxonomy" id="665079"/>
    <lineage>
        <taxon>Eukaryota</taxon>
        <taxon>Fungi</taxon>
        <taxon>Dikarya</taxon>
        <taxon>Ascomycota</taxon>
        <taxon>Pezizomycotina</taxon>
        <taxon>Leotiomycetes</taxon>
        <taxon>Helotiales</taxon>
        <taxon>Sclerotiniaceae</taxon>
        <taxon>Sclerotinia</taxon>
    </lineage>
</organism>
<dbReference type="InterPro" id="IPR017853">
    <property type="entry name" value="GH"/>
</dbReference>
<keyword evidence="5" id="KW-0146">Chitin degradation</keyword>
<dbReference type="SUPFAM" id="SSF57180">
    <property type="entry name" value="Cellulose-binding domain"/>
    <property type="match status" value="1"/>
</dbReference>
<comment type="catalytic activity">
    <reaction evidence="1">
        <text>Random endo-hydrolysis of N-acetyl-beta-D-glucosaminide (1-&gt;4)-beta-linkages in chitin and chitodextrins.</text>
        <dbReference type="EC" id="3.2.1.14"/>
    </reaction>
</comment>
<evidence type="ECO:0000256" key="5">
    <source>
        <dbReference type="ARBA" id="ARBA00023024"/>
    </source>
</evidence>
<evidence type="ECO:0000256" key="2">
    <source>
        <dbReference type="ARBA" id="ARBA00012729"/>
    </source>
</evidence>
<evidence type="ECO:0000256" key="1">
    <source>
        <dbReference type="ARBA" id="ARBA00000822"/>
    </source>
</evidence>
<evidence type="ECO:0000256" key="8">
    <source>
        <dbReference type="ARBA" id="ARBA00023326"/>
    </source>
</evidence>
<dbReference type="GO" id="GO:0000272">
    <property type="term" value="P:polysaccharide catabolic process"/>
    <property type="evidence" value="ECO:0007669"/>
    <property type="project" value="UniProtKB-KW"/>
</dbReference>
<dbReference type="SUPFAM" id="SSF51445">
    <property type="entry name" value="(Trans)glycosidases"/>
    <property type="match status" value="1"/>
</dbReference>
<sequence>MVRALELMSNNDFHIIAQIIPLAFLYSINTPVLNFANQGDLCTTISGSTLFHCSELEADITTCQQTYNKTILLSVGGATYTEGGFTSTAAAITAANNIWSWFGPYSSGVVRPFGTAVVDGFDFDFESTVSNMPAFANQLRSLMDTDNSRTWLLSAAPQCPYPDAADGPMLNGAVSFDIVWVQFYNNYCGVQSFVAGSSTQNNFNFDTWDNWAKTVSLNPNVKVMLGIPANTGAGAGYTTGSALASVIAYSKSFSSFGGVMMWDMSQLYANAGFLDAINADLGNPAITVPVTTSTTTSTPPYTTTTATTTTPGTTLTTVTTTSATPTSTGGSGLVNEWNQCGGQGWNGGTVCVPGTTCVAYSICFLLHITIYYYYNPGSENFRLLLTNILQILNCCNIRLLLETYTGNRFLKRFLISRSKIEVQYSQIFPFAIKAFEFDFDFFDNYLPLLKIEDVLLDRQRALKFTLTIQNSLSFLKSAFANRGSTANKLWPIHIFSQSQTPDRVLDSWKQDSLPSLRKAIYNHPDTFLVSFVAALPALNGLASDQEKNKETDPPDIKLYEIIEQLAPMEVCLLDLLFCVVSIALREGMGKVGKLKYGEASNHICGGCCIVYNACVAVACDARSAATAGVIDVYR</sequence>
<dbReference type="GeneID" id="5483953"/>
<keyword evidence="4 9" id="KW-0378">Hydrolase</keyword>
<evidence type="ECO:0000256" key="6">
    <source>
        <dbReference type="ARBA" id="ARBA00023277"/>
    </source>
</evidence>
<evidence type="ECO:0000259" key="11">
    <source>
        <dbReference type="PROSITE" id="PS51910"/>
    </source>
</evidence>
<name>A7F0U3_SCLS1</name>
<keyword evidence="8" id="KW-0624">Polysaccharide degradation</keyword>
<evidence type="ECO:0000313" key="13">
    <source>
        <dbReference type="Proteomes" id="UP000001312"/>
    </source>
</evidence>
<keyword evidence="13" id="KW-1185">Reference proteome</keyword>
<dbReference type="Pfam" id="PF00734">
    <property type="entry name" value="CBM_1"/>
    <property type="match status" value="1"/>
</dbReference>
<evidence type="ECO:0000256" key="9">
    <source>
        <dbReference type="RuleBase" id="RU000489"/>
    </source>
</evidence>
<dbReference type="STRING" id="665079.A7F0U3"/>
<dbReference type="KEGG" id="ssl:SS1G_11212"/>
<dbReference type="PROSITE" id="PS51910">
    <property type="entry name" value="GH18_2"/>
    <property type="match status" value="1"/>
</dbReference>
<dbReference type="Pfam" id="PF00704">
    <property type="entry name" value="Glyco_hydro_18"/>
    <property type="match status" value="1"/>
</dbReference>
<accession>A7F0U3</accession>
<protein>
    <recommendedName>
        <fullName evidence="2">chitinase</fullName>
        <ecNumber evidence="2">3.2.1.14</ecNumber>
    </recommendedName>
</protein>
<dbReference type="GO" id="GO:0008843">
    <property type="term" value="F:endochitinase activity"/>
    <property type="evidence" value="ECO:0007669"/>
    <property type="project" value="UniProtKB-EC"/>
</dbReference>
<feature type="domain" description="CBM1" evidence="10">
    <location>
        <begin position="332"/>
        <end position="376"/>
    </location>
</feature>